<keyword evidence="3" id="KW-1185">Reference proteome</keyword>
<protein>
    <submittedName>
        <fullName evidence="2">Uncharacterized protein</fullName>
    </submittedName>
</protein>
<dbReference type="OrthoDB" id="10286370at2759"/>
<evidence type="ECO:0000313" key="3">
    <source>
        <dbReference type="Proteomes" id="UP000015100"/>
    </source>
</evidence>
<dbReference type="OMA" id="FEACYNG"/>
<feature type="signal peptide" evidence="1">
    <location>
        <begin position="1"/>
        <end position="22"/>
    </location>
</feature>
<sequence length="319" mass="35414">MFLRNIFLSAAYALVILPITHASPVATRLQIDNLAVREALAARTPAPAPPSVQNALKKRATSGTSIKTVSLTFYSTTLQGGDYIKIVSRTETATANNNGPTPSSKFAYHWKEQINVAVSVDNPTTYKTYSSCKAETSFYMSGPNLNSLWISPVTCVIKVVYPNPNLPEPSRCTNTIGTKSYNSALGATATSVYDCLLKKNTLKYTKSGTTRTRYQKDDFAIERSYDSRNWAWFEACYNGPDPSKRSLPPQFQKRQFSGSGTCPWWNCTREAAYTADNSDFYPGFQDYFAWFGLYNSSAGCSTIVVSRACLLHDTVMFYN</sequence>
<dbReference type="Proteomes" id="UP000015100">
    <property type="component" value="Unassembled WGS sequence"/>
</dbReference>
<reference evidence="2 3" key="1">
    <citation type="journal article" date="2013" name="PLoS Genet.">
        <title>Genomic mechanisms accounting for the adaptation to parasitism in nematode-trapping fungi.</title>
        <authorList>
            <person name="Meerupati T."/>
            <person name="Andersson K.M."/>
            <person name="Friman E."/>
            <person name="Kumar D."/>
            <person name="Tunlid A."/>
            <person name="Ahren D."/>
        </authorList>
    </citation>
    <scope>NUCLEOTIDE SEQUENCE [LARGE SCALE GENOMIC DNA]</scope>
    <source>
        <strain evidence="2 3">CBS 200.50</strain>
    </source>
</reference>
<dbReference type="AlphaFoldDB" id="S8C0X3"/>
<accession>S8C0X3</accession>
<dbReference type="HOGENOM" id="CLU_871594_0_0_1"/>
<reference evidence="3" key="2">
    <citation type="submission" date="2013-04" db="EMBL/GenBank/DDBJ databases">
        <title>Genomic mechanisms accounting for the adaptation to parasitism in nematode-trapping fungi.</title>
        <authorList>
            <person name="Ahren D.G."/>
        </authorList>
    </citation>
    <scope>NUCLEOTIDE SEQUENCE [LARGE SCALE GENOMIC DNA]</scope>
    <source>
        <strain evidence="3">CBS 200.50</strain>
    </source>
</reference>
<proteinExistence type="predicted"/>
<keyword evidence="1" id="KW-0732">Signal</keyword>
<evidence type="ECO:0000256" key="1">
    <source>
        <dbReference type="SAM" id="SignalP"/>
    </source>
</evidence>
<dbReference type="EMBL" id="AQGS01000016">
    <property type="protein sequence ID" value="EPS45348.1"/>
    <property type="molecule type" value="Genomic_DNA"/>
</dbReference>
<gene>
    <name evidence="2" type="ORF">H072_583</name>
</gene>
<organism evidence="2 3">
    <name type="scientific">Dactylellina haptotyla (strain CBS 200.50)</name>
    <name type="common">Nematode-trapping fungus</name>
    <name type="synonym">Monacrosporium haptotylum</name>
    <dbReference type="NCBI Taxonomy" id="1284197"/>
    <lineage>
        <taxon>Eukaryota</taxon>
        <taxon>Fungi</taxon>
        <taxon>Dikarya</taxon>
        <taxon>Ascomycota</taxon>
        <taxon>Pezizomycotina</taxon>
        <taxon>Orbiliomycetes</taxon>
        <taxon>Orbiliales</taxon>
        <taxon>Orbiliaceae</taxon>
        <taxon>Dactylellina</taxon>
    </lineage>
</organism>
<name>S8C0X3_DACHA</name>
<evidence type="ECO:0000313" key="2">
    <source>
        <dbReference type="EMBL" id="EPS45348.1"/>
    </source>
</evidence>
<feature type="chain" id="PRO_5004561761" evidence="1">
    <location>
        <begin position="23"/>
        <end position="319"/>
    </location>
</feature>
<comment type="caution">
    <text evidence="2">The sequence shown here is derived from an EMBL/GenBank/DDBJ whole genome shotgun (WGS) entry which is preliminary data.</text>
</comment>